<dbReference type="Proteomes" id="UP000467841">
    <property type="component" value="Unassembled WGS sequence"/>
</dbReference>
<dbReference type="InterPro" id="IPR044730">
    <property type="entry name" value="RNase_H-like_dom_plant"/>
</dbReference>
<comment type="caution">
    <text evidence="2">The sequence shown here is derived from an EMBL/GenBank/DDBJ whole genome shotgun (WGS) entry which is preliminary data.</text>
</comment>
<dbReference type="GO" id="GO:0003676">
    <property type="term" value="F:nucleic acid binding"/>
    <property type="evidence" value="ECO:0007669"/>
    <property type="project" value="InterPro"/>
</dbReference>
<proteinExistence type="predicted"/>
<dbReference type="InterPro" id="IPR002156">
    <property type="entry name" value="RNaseH_domain"/>
</dbReference>
<reference evidence="2" key="1">
    <citation type="submission" date="2020-01" db="EMBL/GenBank/DDBJ databases">
        <authorList>
            <person name="Mishra B."/>
        </authorList>
    </citation>
    <scope>NUCLEOTIDE SEQUENCE [LARGE SCALE GENOMIC DNA]</scope>
</reference>
<dbReference type="EMBL" id="CACVBM020001163">
    <property type="protein sequence ID" value="CAA7036656.1"/>
    <property type="molecule type" value="Genomic_DNA"/>
</dbReference>
<sequence length="86" mass="9525">METDGAVDGGGFSLNIGCCTARMAELWGVYYGLWPLHCLGKGILRVEVEIDSLMVVGFLKSVICDTYPLSFLVHMCHDLLSKDWKV</sequence>
<dbReference type="OrthoDB" id="1752183at2759"/>
<organism evidence="2 3">
    <name type="scientific">Microthlaspi erraticum</name>
    <dbReference type="NCBI Taxonomy" id="1685480"/>
    <lineage>
        <taxon>Eukaryota</taxon>
        <taxon>Viridiplantae</taxon>
        <taxon>Streptophyta</taxon>
        <taxon>Embryophyta</taxon>
        <taxon>Tracheophyta</taxon>
        <taxon>Spermatophyta</taxon>
        <taxon>Magnoliopsida</taxon>
        <taxon>eudicotyledons</taxon>
        <taxon>Gunneridae</taxon>
        <taxon>Pentapetalae</taxon>
        <taxon>rosids</taxon>
        <taxon>malvids</taxon>
        <taxon>Brassicales</taxon>
        <taxon>Brassicaceae</taxon>
        <taxon>Coluteocarpeae</taxon>
        <taxon>Microthlaspi</taxon>
    </lineage>
</organism>
<accession>A0A6D2JAG5</accession>
<gene>
    <name evidence="2" type="ORF">MERR_LOCUS23891</name>
</gene>
<dbReference type="InterPro" id="IPR012337">
    <property type="entry name" value="RNaseH-like_sf"/>
</dbReference>
<dbReference type="SUPFAM" id="SSF53098">
    <property type="entry name" value="Ribonuclease H-like"/>
    <property type="match status" value="1"/>
</dbReference>
<keyword evidence="3" id="KW-1185">Reference proteome</keyword>
<evidence type="ECO:0000259" key="1">
    <source>
        <dbReference type="Pfam" id="PF13456"/>
    </source>
</evidence>
<feature type="domain" description="RNase H type-1" evidence="1">
    <location>
        <begin position="16"/>
        <end position="86"/>
    </location>
</feature>
<dbReference type="GO" id="GO:0004523">
    <property type="term" value="F:RNA-DNA hybrid ribonuclease activity"/>
    <property type="evidence" value="ECO:0007669"/>
    <property type="project" value="InterPro"/>
</dbReference>
<dbReference type="Pfam" id="PF13456">
    <property type="entry name" value="RVT_3"/>
    <property type="match status" value="1"/>
</dbReference>
<evidence type="ECO:0000313" key="3">
    <source>
        <dbReference type="Proteomes" id="UP000467841"/>
    </source>
</evidence>
<protein>
    <recommendedName>
        <fullName evidence="1">RNase H type-1 domain-containing protein</fullName>
    </recommendedName>
</protein>
<dbReference type="CDD" id="cd06222">
    <property type="entry name" value="RNase_H_like"/>
    <property type="match status" value="1"/>
</dbReference>
<evidence type="ECO:0000313" key="2">
    <source>
        <dbReference type="EMBL" id="CAA7036656.1"/>
    </source>
</evidence>
<name>A0A6D2JAG5_9BRAS</name>
<dbReference type="AlphaFoldDB" id="A0A6D2JAG5"/>